<dbReference type="RefSeq" id="WP_129785223.1">
    <property type="nucleotide sequence ID" value="NZ_RZHH01000002.1"/>
</dbReference>
<evidence type="ECO:0000313" key="3">
    <source>
        <dbReference type="Proteomes" id="UP000294028"/>
    </source>
</evidence>
<accession>A0A482TLP9</accession>
<comment type="caution">
    <text evidence="2">The sequence shown here is derived from an EMBL/GenBank/DDBJ whole genome shotgun (WGS) entry which is preliminary data.</text>
</comment>
<proteinExistence type="predicted"/>
<gene>
    <name evidence="2" type="ORF">ELS19_13475</name>
</gene>
<evidence type="ECO:0000256" key="1">
    <source>
        <dbReference type="SAM" id="MobiDB-lite"/>
    </source>
</evidence>
<protein>
    <submittedName>
        <fullName evidence="2">Uncharacterized protein</fullName>
    </submittedName>
</protein>
<feature type="region of interest" description="Disordered" evidence="1">
    <location>
        <begin position="51"/>
        <end position="79"/>
    </location>
</feature>
<sequence>MGVKGAVLALYTLGVGCLLLFAQSGTGAALGVALIALVSTAVVAKLSALRATDTDGSGGKRRAWSQSGSQSGSGHRNPK</sequence>
<dbReference type="AlphaFoldDB" id="A0A482TLP9"/>
<dbReference type="EMBL" id="RZHH01000002">
    <property type="protein sequence ID" value="RYJ14863.1"/>
    <property type="molecule type" value="Genomic_DNA"/>
</dbReference>
<reference evidence="2 3" key="1">
    <citation type="submission" date="2018-12" db="EMBL/GenBank/DDBJ databases">
        <title>Genome analysis provides insights into bioremediation potentialities of Halogeometricum borinquense strain N11.</title>
        <authorList>
            <person name="Najjari A."/>
            <person name="Youssef N."/>
            <person name="Fhoula I."/>
            <person name="Ben Dhia O."/>
            <person name="Mahjoubi M."/>
            <person name="Ouzari H.I."/>
            <person name="Cherif A."/>
        </authorList>
    </citation>
    <scope>NUCLEOTIDE SEQUENCE [LARGE SCALE GENOMIC DNA]</scope>
    <source>
        <strain evidence="2 3">N11</strain>
    </source>
</reference>
<feature type="compositionally biased region" description="Low complexity" evidence="1">
    <location>
        <begin position="65"/>
        <end position="79"/>
    </location>
</feature>
<name>A0A482TLP9_9EURY</name>
<evidence type="ECO:0000313" key="2">
    <source>
        <dbReference type="EMBL" id="RYJ14863.1"/>
    </source>
</evidence>
<dbReference type="PROSITE" id="PS51257">
    <property type="entry name" value="PROKAR_LIPOPROTEIN"/>
    <property type="match status" value="1"/>
</dbReference>
<organism evidence="2 3">
    <name type="scientific">Halogeometricum borinquense</name>
    <dbReference type="NCBI Taxonomy" id="60847"/>
    <lineage>
        <taxon>Archaea</taxon>
        <taxon>Methanobacteriati</taxon>
        <taxon>Methanobacteriota</taxon>
        <taxon>Stenosarchaea group</taxon>
        <taxon>Halobacteria</taxon>
        <taxon>Halobacteriales</taxon>
        <taxon>Haloferacaceae</taxon>
        <taxon>Halogeometricum</taxon>
    </lineage>
</organism>
<dbReference type="Proteomes" id="UP000294028">
    <property type="component" value="Unassembled WGS sequence"/>
</dbReference>